<sequence length="82" mass="9517">MAKKTIPAKELRRVFQTLPNIDEKQLKTLRPYVSKDTYKKLRKLSGFINQDIINDLKKETQSLMQMAADLTSDISFSDLVEQ</sequence>
<organism evidence="1 2">
    <name type="scientific">Helicobacter canis</name>
    <dbReference type="NCBI Taxonomy" id="29419"/>
    <lineage>
        <taxon>Bacteria</taxon>
        <taxon>Pseudomonadati</taxon>
        <taxon>Campylobacterota</taxon>
        <taxon>Epsilonproteobacteria</taxon>
        <taxon>Campylobacterales</taxon>
        <taxon>Helicobacteraceae</taxon>
        <taxon>Helicobacter</taxon>
    </lineage>
</organism>
<reference evidence="1 2" key="1">
    <citation type="submission" date="2018-06" db="EMBL/GenBank/DDBJ databases">
        <authorList>
            <consortium name="Pathogen Informatics"/>
            <person name="Doyle S."/>
        </authorList>
    </citation>
    <scope>NUCLEOTIDE SEQUENCE [LARGE SCALE GENOMIC DNA]</scope>
    <source>
        <strain evidence="1 2">NCTC12410</strain>
    </source>
</reference>
<name>A0A377J3P1_9HELI</name>
<dbReference type="RefSeq" id="WP_115011360.1">
    <property type="nucleotide sequence ID" value="NZ_UGHV01000001.1"/>
</dbReference>
<evidence type="ECO:0000313" key="1">
    <source>
        <dbReference type="EMBL" id="STO97091.1"/>
    </source>
</evidence>
<dbReference type="OrthoDB" id="5327902at2"/>
<evidence type="ECO:0000313" key="2">
    <source>
        <dbReference type="Proteomes" id="UP000254841"/>
    </source>
</evidence>
<dbReference type="Proteomes" id="UP000254841">
    <property type="component" value="Unassembled WGS sequence"/>
</dbReference>
<accession>A0A377J3P1</accession>
<proteinExistence type="predicted"/>
<dbReference type="EMBL" id="UGHV01000001">
    <property type="protein sequence ID" value="STO97091.1"/>
    <property type="molecule type" value="Genomic_DNA"/>
</dbReference>
<gene>
    <name evidence="1" type="ORF">NCTC12410_00913</name>
</gene>
<dbReference type="AlphaFoldDB" id="A0A377J3P1"/>
<protein>
    <submittedName>
        <fullName evidence="1">Uncharacterized protein</fullName>
    </submittedName>
</protein>